<dbReference type="SUPFAM" id="SSF51261">
    <property type="entry name" value="Duplicated hybrid motif"/>
    <property type="match status" value="1"/>
</dbReference>
<reference evidence="3 4" key="1">
    <citation type="submission" date="2023-07" db="EMBL/GenBank/DDBJ databases">
        <title>Novel species of Thermanaerothrix with wide hydrolytic capabilities.</title>
        <authorList>
            <person name="Zayulina K.S."/>
            <person name="Podosokorskaya O.A."/>
            <person name="Elcheninov A.G."/>
        </authorList>
    </citation>
    <scope>NUCLEOTIDE SEQUENCE [LARGE SCALE GENOMIC DNA]</scope>
    <source>
        <strain evidence="3 4">4228-RoL</strain>
    </source>
</reference>
<protein>
    <submittedName>
        <fullName evidence="3">LysM peptidoglycan-binding domain-containing protein</fullName>
    </submittedName>
</protein>
<comment type="caution">
    <text evidence="3">The sequence shown here is derived from an EMBL/GenBank/DDBJ whole genome shotgun (WGS) entry which is preliminary data.</text>
</comment>
<dbReference type="CDD" id="cd00118">
    <property type="entry name" value="LysM"/>
    <property type="match status" value="1"/>
</dbReference>
<dbReference type="CDD" id="cd12797">
    <property type="entry name" value="M23_peptidase"/>
    <property type="match status" value="1"/>
</dbReference>
<dbReference type="InterPro" id="IPR018392">
    <property type="entry name" value="LysM"/>
</dbReference>
<accession>A0ABU3NNG8</accession>
<evidence type="ECO:0000313" key="4">
    <source>
        <dbReference type="Proteomes" id="UP001254165"/>
    </source>
</evidence>
<dbReference type="SMART" id="SM00257">
    <property type="entry name" value="LysM"/>
    <property type="match status" value="1"/>
</dbReference>
<evidence type="ECO:0000256" key="1">
    <source>
        <dbReference type="SAM" id="SignalP"/>
    </source>
</evidence>
<dbReference type="InterPro" id="IPR036779">
    <property type="entry name" value="LysM_dom_sf"/>
</dbReference>
<dbReference type="PROSITE" id="PS51782">
    <property type="entry name" value="LYSM"/>
    <property type="match status" value="1"/>
</dbReference>
<name>A0ABU3NNG8_9CHLR</name>
<organism evidence="3 4">
    <name type="scientific">Thermanaerothrix solaris</name>
    <dbReference type="NCBI Taxonomy" id="3058434"/>
    <lineage>
        <taxon>Bacteria</taxon>
        <taxon>Bacillati</taxon>
        <taxon>Chloroflexota</taxon>
        <taxon>Anaerolineae</taxon>
        <taxon>Anaerolineales</taxon>
        <taxon>Anaerolineaceae</taxon>
        <taxon>Thermanaerothrix</taxon>
    </lineage>
</organism>
<evidence type="ECO:0000259" key="2">
    <source>
        <dbReference type="PROSITE" id="PS51782"/>
    </source>
</evidence>
<dbReference type="EMBL" id="JAUHMF010000002">
    <property type="protein sequence ID" value="MDT8898384.1"/>
    <property type="molecule type" value="Genomic_DNA"/>
</dbReference>
<dbReference type="Gene3D" id="3.10.350.10">
    <property type="entry name" value="LysM domain"/>
    <property type="match status" value="1"/>
</dbReference>
<dbReference type="PROSITE" id="PS51257">
    <property type="entry name" value="PROKAR_LIPOPROTEIN"/>
    <property type="match status" value="1"/>
</dbReference>
<evidence type="ECO:0000313" key="3">
    <source>
        <dbReference type="EMBL" id="MDT8898384.1"/>
    </source>
</evidence>
<feature type="signal peptide" evidence="1">
    <location>
        <begin position="1"/>
        <end position="20"/>
    </location>
</feature>
<sequence>MYRFRLLSVILLIGAVVACAPQPMPSPLLDLAATRRAAATPTPATTATAFPTRPPYPPGTLVDYTAQTGDTLPALAARFNTTEAEIRTANPILPERVTTLPPGLPLKIPIYYRPLWGNPYQILPDSLFINGPAQQGFDVVAFVDAQPGWFKSYTAYLGGQNRRGGEIIAHIAKNFSLSPRLLLALLEYHTGALTQPEMPADLGPYPLGYADRNYPGLGQQLTWAANTLNNGYYAWRSGYLISIELPDGREETIDPWQNAASAALHYYFSRLLGGTDYDRAIGPQGLAATYRALFGDPWQDVQPHLPGSLEQPALRFPFAPGKRWSFTGGPHTAWGSGEPLAALDFAPPAVVGGCQPSEEWATAVADGVIARVDTASLVLDLDGDGDERTGWTIYYLHLAQASLPAVGTVLKAGDPIGVPSCEGGTATGTHVHIARRYNGEWIPADGPLAFNLEGWVAVNGAAPYEGYLVQRGQRIRACLCSDRASQVESRP</sequence>
<dbReference type="Pfam" id="PF01476">
    <property type="entry name" value="LysM"/>
    <property type="match status" value="1"/>
</dbReference>
<feature type="chain" id="PRO_5046274891" evidence="1">
    <location>
        <begin position="21"/>
        <end position="491"/>
    </location>
</feature>
<feature type="domain" description="LysM" evidence="2">
    <location>
        <begin position="62"/>
        <end position="108"/>
    </location>
</feature>
<dbReference type="Gene3D" id="2.70.70.10">
    <property type="entry name" value="Glucose Permease (Domain IIA)"/>
    <property type="match status" value="1"/>
</dbReference>
<keyword evidence="4" id="KW-1185">Reference proteome</keyword>
<dbReference type="Proteomes" id="UP001254165">
    <property type="component" value="Unassembled WGS sequence"/>
</dbReference>
<gene>
    <name evidence="3" type="ORF">QYE77_08905</name>
</gene>
<keyword evidence="1" id="KW-0732">Signal</keyword>
<proteinExistence type="predicted"/>
<dbReference type="InterPro" id="IPR011055">
    <property type="entry name" value="Dup_hybrid_motif"/>
</dbReference>
<dbReference type="RefSeq" id="WP_315625043.1">
    <property type="nucleotide sequence ID" value="NZ_JAUHMF010000002.1"/>
</dbReference>
<dbReference type="SUPFAM" id="SSF54106">
    <property type="entry name" value="LysM domain"/>
    <property type="match status" value="1"/>
</dbReference>